<keyword evidence="4 8" id="KW-0547">Nucleotide-binding</keyword>
<feature type="binding site" evidence="8">
    <location>
        <position position="46"/>
    </location>
    <ligand>
        <name>ATP</name>
        <dbReference type="ChEBI" id="CHEBI:30616"/>
    </ligand>
</feature>
<evidence type="ECO:0000256" key="8">
    <source>
        <dbReference type="HAMAP-Rule" id="MF_00347"/>
    </source>
</evidence>
<keyword evidence="7 8" id="KW-0460">Magnesium</keyword>
<dbReference type="InterPro" id="IPR025200">
    <property type="entry name" value="PPK_C_dom2"/>
</dbReference>
<dbReference type="InterPro" id="IPR003414">
    <property type="entry name" value="PP_kinase"/>
</dbReference>
<dbReference type="InterPro" id="IPR036830">
    <property type="entry name" value="PP_kinase_middle_dom_sf"/>
</dbReference>
<feature type="binding site" evidence="8">
    <location>
        <position position="375"/>
    </location>
    <ligand>
        <name>Mg(2+)</name>
        <dbReference type="ChEBI" id="CHEBI:18420"/>
    </ligand>
</feature>
<dbReference type="EC" id="2.7.4.1" evidence="8 9"/>
<dbReference type="CDD" id="cd09165">
    <property type="entry name" value="PLDc_PaPPK1_C1_like"/>
    <property type="match status" value="1"/>
</dbReference>
<organism evidence="14 15">
    <name type="scientific">Candidatus Fonsibacter lacus</name>
    <dbReference type="NCBI Taxonomy" id="2576439"/>
    <lineage>
        <taxon>Bacteria</taxon>
        <taxon>Pseudomonadati</taxon>
        <taxon>Pseudomonadota</taxon>
        <taxon>Alphaproteobacteria</taxon>
        <taxon>Candidatus Pelagibacterales</taxon>
        <taxon>Candidatus Pelagibacterales incertae sedis</taxon>
        <taxon>Candidatus Fonsibacter</taxon>
    </lineage>
</organism>
<gene>
    <name evidence="14" type="primary">ppk1</name>
    <name evidence="8" type="synonym">ppk</name>
    <name evidence="14" type="ORF">EBT44_02835</name>
</gene>
<comment type="catalytic activity">
    <reaction evidence="8 9">
        <text>[phosphate](n) + ATP = [phosphate](n+1) + ADP</text>
        <dbReference type="Rhea" id="RHEA:19573"/>
        <dbReference type="Rhea" id="RHEA-COMP:9859"/>
        <dbReference type="Rhea" id="RHEA-COMP:14280"/>
        <dbReference type="ChEBI" id="CHEBI:16838"/>
        <dbReference type="ChEBI" id="CHEBI:30616"/>
        <dbReference type="ChEBI" id="CHEBI:456216"/>
        <dbReference type="EC" id="2.7.4.1"/>
    </reaction>
</comment>
<dbReference type="Gene3D" id="3.30.1840.10">
    <property type="entry name" value="Polyphosphate kinase middle domain"/>
    <property type="match status" value="1"/>
</dbReference>
<dbReference type="Proteomes" id="UP000740727">
    <property type="component" value="Unassembled WGS sequence"/>
</dbReference>
<dbReference type="Pfam" id="PF17941">
    <property type="entry name" value="PP_kinase_C_1"/>
    <property type="match status" value="1"/>
</dbReference>
<dbReference type="PANTHER" id="PTHR30218:SF0">
    <property type="entry name" value="POLYPHOSPHATE KINASE"/>
    <property type="match status" value="1"/>
</dbReference>
<evidence type="ECO:0000259" key="10">
    <source>
        <dbReference type="Pfam" id="PF02503"/>
    </source>
</evidence>
<dbReference type="InterPro" id="IPR024953">
    <property type="entry name" value="PP_kinase_middle"/>
</dbReference>
<evidence type="ECO:0000259" key="12">
    <source>
        <dbReference type="Pfam" id="PF13090"/>
    </source>
</evidence>
<dbReference type="PIRSF" id="PIRSF015589">
    <property type="entry name" value="PP_kinase"/>
    <property type="match status" value="1"/>
</dbReference>
<evidence type="ECO:0000256" key="4">
    <source>
        <dbReference type="ARBA" id="ARBA00022741"/>
    </source>
</evidence>
<evidence type="ECO:0000256" key="3">
    <source>
        <dbReference type="ARBA" id="ARBA00022723"/>
    </source>
</evidence>
<feature type="domain" description="Polyphosphate kinase middle" evidence="10">
    <location>
        <begin position="124"/>
        <end position="298"/>
    </location>
</feature>
<dbReference type="Pfam" id="PF13090">
    <property type="entry name" value="PP_kinase_C"/>
    <property type="match status" value="1"/>
</dbReference>
<evidence type="ECO:0000256" key="7">
    <source>
        <dbReference type="ARBA" id="ARBA00022842"/>
    </source>
</evidence>
<dbReference type="GO" id="GO:0009358">
    <property type="term" value="C:polyphosphate kinase complex"/>
    <property type="evidence" value="ECO:0007669"/>
    <property type="project" value="InterPro"/>
</dbReference>
<accession>A0A965GC63</accession>
<protein>
    <recommendedName>
        <fullName evidence="8 9">Polyphosphate kinase</fullName>
        <ecNumber evidence="8 9">2.7.4.1</ecNumber>
    </recommendedName>
    <alternativeName>
        <fullName evidence="8">ATP-polyphosphate phosphotransferase</fullName>
    </alternativeName>
    <alternativeName>
        <fullName evidence="8">Polyphosphoric acid kinase</fullName>
    </alternativeName>
</protein>
<proteinExistence type="inferred from homology"/>
<name>A0A965GC63_9PROT</name>
<evidence type="ECO:0000256" key="9">
    <source>
        <dbReference type="RuleBase" id="RU003800"/>
    </source>
</evidence>
<feature type="domain" description="Polyphosphate kinase C-terminal" evidence="12">
    <location>
        <begin position="503"/>
        <end position="667"/>
    </location>
</feature>
<evidence type="ECO:0000259" key="13">
    <source>
        <dbReference type="Pfam" id="PF17941"/>
    </source>
</evidence>
<dbReference type="FunFam" id="3.30.870.10:FF:000001">
    <property type="entry name" value="Polyphosphate kinase"/>
    <property type="match status" value="1"/>
</dbReference>
<dbReference type="Gene3D" id="1.20.58.310">
    <property type="entry name" value="Polyphosphate kinase N-terminal domain"/>
    <property type="match status" value="1"/>
</dbReference>
<dbReference type="NCBIfam" id="TIGR03705">
    <property type="entry name" value="poly_P_kin"/>
    <property type="match status" value="1"/>
</dbReference>
<feature type="binding site" evidence="8">
    <location>
        <position position="468"/>
    </location>
    <ligand>
        <name>ATP</name>
        <dbReference type="ChEBI" id="CHEBI:30616"/>
    </ligand>
</feature>
<dbReference type="GO" id="GO:0005524">
    <property type="term" value="F:ATP binding"/>
    <property type="evidence" value="ECO:0007669"/>
    <property type="project" value="UniProtKB-KW"/>
</dbReference>
<dbReference type="HAMAP" id="MF_00347">
    <property type="entry name" value="Polyphosphate_kinase"/>
    <property type="match status" value="1"/>
</dbReference>
<dbReference type="SUPFAM" id="SSF56024">
    <property type="entry name" value="Phospholipase D/nuclease"/>
    <property type="match status" value="2"/>
</dbReference>
<dbReference type="InterPro" id="IPR041108">
    <property type="entry name" value="PP_kinase_C_1"/>
</dbReference>
<reference evidence="14" key="1">
    <citation type="submission" date="2018-10" db="EMBL/GenBank/DDBJ databases">
        <title>Iterative Subtractive Binning of Freshwater Chronoseries Metagenomes Recovers Nearly Complete Genomes from over Four Hundred Novel Species.</title>
        <authorList>
            <person name="Rodriguez-R L.M."/>
            <person name="Tsementzi D."/>
            <person name="Luo C."/>
            <person name="Konstantinidis K.T."/>
        </authorList>
    </citation>
    <scope>NUCLEOTIDE SEQUENCE</scope>
    <source>
        <strain evidence="14">WB5_2A_028</strain>
    </source>
</reference>
<dbReference type="EMBL" id="RFXN01000023">
    <property type="protein sequence ID" value="NBR93766.1"/>
    <property type="molecule type" value="Genomic_DNA"/>
</dbReference>
<keyword evidence="1 8" id="KW-0597">Phosphoprotein</keyword>
<dbReference type="Pfam" id="PF13089">
    <property type="entry name" value="PP_kinase_N"/>
    <property type="match status" value="1"/>
</dbReference>
<dbReference type="GO" id="GO:0046872">
    <property type="term" value="F:metal ion binding"/>
    <property type="evidence" value="ECO:0007669"/>
    <property type="project" value="UniProtKB-KW"/>
</dbReference>
<dbReference type="SUPFAM" id="SSF143724">
    <property type="entry name" value="PHP14-like"/>
    <property type="match status" value="1"/>
</dbReference>
<feature type="active site" description="Phosphohistidine intermediate" evidence="8">
    <location>
        <position position="435"/>
    </location>
</feature>
<dbReference type="InterPro" id="IPR036832">
    <property type="entry name" value="PPK_N_dom_sf"/>
</dbReference>
<feature type="binding site" evidence="8">
    <location>
        <position position="564"/>
    </location>
    <ligand>
        <name>ATP</name>
        <dbReference type="ChEBI" id="CHEBI:30616"/>
    </ligand>
</feature>
<evidence type="ECO:0000259" key="11">
    <source>
        <dbReference type="Pfam" id="PF13089"/>
    </source>
</evidence>
<evidence type="ECO:0000256" key="6">
    <source>
        <dbReference type="ARBA" id="ARBA00022840"/>
    </source>
</evidence>
<evidence type="ECO:0000256" key="1">
    <source>
        <dbReference type="ARBA" id="ARBA00022553"/>
    </source>
</evidence>
<comment type="similarity">
    <text evidence="8 9">Belongs to the polyphosphate kinase 1 (PPK1) family.</text>
</comment>
<dbReference type="GO" id="GO:0006799">
    <property type="term" value="P:polyphosphate biosynthetic process"/>
    <property type="evidence" value="ECO:0007669"/>
    <property type="project" value="UniProtKB-UniRule"/>
</dbReference>
<keyword evidence="2 8" id="KW-0808">Transferase</keyword>
<keyword evidence="5 8" id="KW-0418">Kinase</keyword>
<feature type="domain" description="Polyphosphate kinase N-terminal" evidence="11">
    <location>
        <begin position="9"/>
        <end position="113"/>
    </location>
</feature>
<sequence length="685" mass="78709">MVKAGLQITNRELSWLEFNSRVLQLAESNELPLLERARFLSIFHSNLDEFFMVRVASLLRRIELGFEHDHDSELSNSQTLRAVSRQVNLLSKRVEHVYFEEILPNLEKHGIQISHYQELSDSERIELNEFFDEKIFPVLTPLTVDPSHPFPHISGLSLNFGIYVRYKGEGKQFVRLKIPPNFSRLLPISKSDRTNYIWLEEIISANLPKLFPGATVEEHFLFRVTRNQDLEIDDEENEDLLSHMQEELEKRRFGDVVRLEVENIYDEKLLLNLIEEFEINNIQIYKSGTPLALVSLSEVCAIDLPNLKFPAFQGVTHPKLSGVEESDPESFFARIRSNEILLHHPYHSFSSSVGRFVEIASKDPKVLAIKQTLYRTSGDSPIMHALIEAAKSGKQVLAVIEIRARFDETANVRWAQILEEAGVHVVYGILGLKTHAKASLVVREENGGLRRYAHLGTGNYNPRTARMYEDFGLLSADESLGRDLSTLFNQLSGFAPEAEYSRLLVAPKYLREGILERINREISNHLAGKSSRIRMKLNSMVDHEIIGALHSAVQVGVPVEINVRGICCFNPSVVQLGAKLKIKSYLGRFLEHSRIYNFFNAGEQEYWIGSADMMDRNLNRRIESLVKITDPSHQNYLEDLLNEMFSEKYQSWSLDSNNQWSLDAMADNGEKRMDFQERIIKEFFQ</sequence>
<dbReference type="Pfam" id="PF02503">
    <property type="entry name" value="PP_kinase"/>
    <property type="match status" value="1"/>
</dbReference>
<feature type="binding site" evidence="8">
    <location>
        <position position="592"/>
    </location>
    <ligand>
        <name>ATP</name>
        <dbReference type="ChEBI" id="CHEBI:30616"/>
    </ligand>
</feature>
<comment type="caution">
    <text evidence="14">The sequence shown here is derived from an EMBL/GenBank/DDBJ whole genome shotgun (WGS) entry which is preliminary data.</text>
</comment>
<comment type="function">
    <text evidence="8 9">Catalyzes the reversible transfer of the terminal phosphate of ATP to form a long-chain polyphosphate (polyP).</text>
</comment>
<evidence type="ECO:0000313" key="15">
    <source>
        <dbReference type="Proteomes" id="UP000740727"/>
    </source>
</evidence>
<comment type="PTM">
    <text evidence="8 9">An intermediate of this reaction is the autophosphorylated ppk in which a phosphate is covalently linked to a histidine residue through a N-P bond.</text>
</comment>
<dbReference type="SUPFAM" id="SSF140356">
    <property type="entry name" value="PPK N-terminal domain-like"/>
    <property type="match status" value="1"/>
</dbReference>
<dbReference type="AlphaFoldDB" id="A0A965GC63"/>
<feature type="domain" description="Polyphosphate kinase C-terminal" evidence="13">
    <location>
        <begin position="331"/>
        <end position="494"/>
    </location>
</feature>
<evidence type="ECO:0000256" key="2">
    <source>
        <dbReference type="ARBA" id="ARBA00022679"/>
    </source>
</evidence>
<feature type="binding site" evidence="8">
    <location>
        <position position="405"/>
    </location>
    <ligand>
        <name>Mg(2+)</name>
        <dbReference type="ChEBI" id="CHEBI:18420"/>
    </ligand>
</feature>
<dbReference type="NCBIfam" id="NF003921">
    <property type="entry name" value="PRK05443.2-2"/>
    <property type="match status" value="1"/>
</dbReference>
<dbReference type="PANTHER" id="PTHR30218">
    <property type="entry name" value="POLYPHOSPHATE KINASE"/>
    <property type="match status" value="1"/>
</dbReference>
<keyword evidence="6 8" id="KW-0067">ATP-binding</keyword>
<dbReference type="InterPro" id="IPR025198">
    <property type="entry name" value="PPK_N_dom"/>
</dbReference>
<evidence type="ECO:0000256" key="5">
    <source>
        <dbReference type="ARBA" id="ARBA00022777"/>
    </source>
</evidence>
<evidence type="ECO:0000313" key="14">
    <source>
        <dbReference type="EMBL" id="NBR93766.1"/>
    </source>
</evidence>
<comment type="cofactor">
    <cofactor evidence="8">
        <name>Mg(2+)</name>
        <dbReference type="ChEBI" id="CHEBI:18420"/>
    </cofactor>
</comment>
<dbReference type="GO" id="GO:0008976">
    <property type="term" value="F:polyphosphate kinase activity"/>
    <property type="evidence" value="ECO:0007669"/>
    <property type="project" value="UniProtKB-UniRule"/>
</dbReference>
<keyword evidence="3 8" id="KW-0479">Metal-binding</keyword>
<dbReference type="Gene3D" id="3.30.870.10">
    <property type="entry name" value="Endonuclease Chain A"/>
    <property type="match status" value="2"/>
</dbReference>